<dbReference type="Gene3D" id="4.10.280.10">
    <property type="entry name" value="Helix-loop-helix DNA-binding domain"/>
    <property type="match status" value="1"/>
</dbReference>
<dbReference type="AlphaFoldDB" id="A0A5J5AG58"/>
<keyword evidence="2" id="KW-0805">Transcription regulation</keyword>
<evidence type="ECO:0000256" key="4">
    <source>
        <dbReference type="ARBA" id="ARBA00023242"/>
    </source>
</evidence>
<feature type="domain" description="BHLH" evidence="6">
    <location>
        <begin position="8"/>
        <end position="61"/>
    </location>
</feature>
<dbReference type="Proteomes" id="UP000325577">
    <property type="component" value="Linkage Group LG20"/>
</dbReference>
<name>A0A5J5AG58_9ASTE</name>
<evidence type="ECO:0000256" key="3">
    <source>
        <dbReference type="ARBA" id="ARBA00023163"/>
    </source>
</evidence>
<keyword evidence="5" id="KW-0175">Coiled coil</keyword>
<dbReference type="GO" id="GO:0090575">
    <property type="term" value="C:RNA polymerase II transcription regulator complex"/>
    <property type="evidence" value="ECO:0007669"/>
    <property type="project" value="TreeGrafter"/>
</dbReference>
<dbReference type="EMBL" id="CM018044">
    <property type="protein sequence ID" value="KAA8529570.1"/>
    <property type="molecule type" value="Genomic_DNA"/>
</dbReference>
<dbReference type="GO" id="GO:0000981">
    <property type="term" value="F:DNA-binding transcription factor activity, RNA polymerase II-specific"/>
    <property type="evidence" value="ECO:0007669"/>
    <property type="project" value="TreeGrafter"/>
</dbReference>
<gene>
    <name evidence="7" type="ORF">F0562_033631</name>
</gene>
<sequence>MQSGSSSSSKLERNAMEKKRRMEMKVQFSKLAFLISTEQTSKKRMPPDVLLDKATSYVKQLKENVEQLKQRKEDMAGGSMLPVLALREHMDSTLEVNLITELNKNFMLYAVIGVLEEEGADVVGASYSTVGNKIFYTIHSQVYI</sequence>
<organism evidence="7 8">
    <name type="scientific">Nyssa sinensis</name>
    <dbReference type="NCBI Taxonomy" id="561372"/>
    <lineage>
        <taxon>Eukaryota</taxon>
        <taxon>Viridiplantae</taxon>
        <taxon>Streptophyta</taxon>
        <taxon>Embryophyta</taxon>
        <taxon>Tracheophyta</taxon>
        <taxon>Spermatophyta</taxon>
        <taxon>Magnoliopsida</taxon>
        <taxon>eudicotyledons</taxon>
        <taxon>Gunneridae</taxon>
        <taxon>Pentapetalae</taxon>
        <taxon>asterids</taxon>
        <taxon>Cornales</taxon>
        <taxon>Nyssaceae</taxon>
        <taxon>Nyssa</taxon>
    </lineage>
</organism>
<dbReference type="GO" id="GO:0000977">
    <property type="term" value="F:RNA polymerase II transcription regulatory region sequence-specific DNA binding"/>
    <property type="evidence" value="ECO:0007669"/>
    <property type="project" value="TreeGrafter"/>
</dbReference>
<evidence type="ECO:0000313" key="8">
    <source>
        <dbReference type="Proteomes" id="UP000325577"/>
    </source>
</evidence>
<evidence type="ECO:0000313" key="7">
    <source>
        <dbReference type="EMBL" id="KAA8529570.1"/>
    </source>
</evidence>
<keyword evidence="8" id="KW-1185">Reference proteome</keyword>
<keyword evidence="4" id="KW-0539">Nucleus</keyword>
<evidence type="ECO:0000256" key="2">
    <source>
        <dbReference type="ARBA" id="ARBA00023015"/>
    </source>
</evidence>
<evidence type="ECO:0000259" key="6">
    <source>
        <dbReference type="PROSITE" id="PS50888"/>
    </source>
</evidence>
<dbReference type="InterPro" id="IPR011598">
    <property type="entry name" value="bHLH_dom"/>
</dbReference>
<dbReference type="GO" id="GO:0046983">
    <property type="term" value="F:protein dimerization activity"/>
    <property type="evidence" value="ECO:0007669"/>
    <property type="project" value="InterPro"/>
</dbReference>
<comment type="subcellular location">
    <subcellularLocation>
        <location evidence="1">Nucleus</location>
    </subcellularLocation>
</comment>
<evidence type="ECO:0000256" key="5">
    <source>
        <dbReference type="SAM" id="Coils"/>
    </source>
</evidence>
<dbReference type="Pfam" id="PF00010">
    <property type="entry name" value="HLH"/>
    <property type="match status" value="1"/>
</dbReference>
<reference evidence="7 8" key="1">
    <citation type="submission" date="2019-09" db="EMBL/GenBank/DDBJ databases">
        <title>A chromosome-level genome assembly of the Chinese tupelo Nyssa sinensis.</title>
        <authorList>
            <person name="Yang X."/>
            <person name="Kang M."/>
            <person name="Yang Y."/>
            <person name="Xiong H."/>
            <person name="Wang M."/>
            <person name="Zhang Z."/>
            <person name="Wang Z."/>
            <person name="Wu H."/>
            <person name="Ma T."/>
            <person name="Liu J."/>
            <person name="Xi Z."/>
        </authorList>
    </citation>
    <scope>NUCLEOTIDE SEQUENCE [LARGE SCALE GENOMIC DNA]</scope>
    <source>
        <strain evidence="7">J267</strain>
        <tissue evidence="7">Leaf</tissue>
    </source>
</reference>
<dbReference type="PANTHER" id="PTHR13935">
    <property type="entry name" value="ACHAETE-SCUTE TRANSCRIPTION FACTOR-RELATED"/>
    <property type="match status" value="1"/>
</dbReference>
<keyword evidence="3" id="KW-0804">Transcription</keyword>
<protein>
    <recommendedName>
        <fullName evidence="6">BHLH domain-containing protein</fullName>
    </recommendedName>
</protein>
<dbReference type="SMART" id="SM00353">
    <property type="entry name" value="HLH"/>
    <property type="match status" value="1"/>
</dbReference>
<dbReference type="InterPro" id="IPR015660">
    <property type="entry name" value="MASH1/Ascl1a-like"/>
</dbReference>
<dbReference type="SUPFAM" id="SSF47459">
    <property type="entry name" value="HLH, helix-loop-helix DNA-binding domain"/>
    <property type="match status" value="1"/>
</dbReference>
<evidence type="ECO:0000256" key="1">
    <source>
        <dbReference type="ARBA" id="ARBA00004123"/>
    </source>
</evidence>
<dbReference type="OrthoDB" id="1870484at2759"/>
<accession>A0A5J5AG58</accession>
<feature type="coiled-coil region" evidence="5">
    <location>
        <begin position="51"/>
        <end position="78"/>
    </location>
</feature>
<proteinExistence type="predicted"/>
<dbReference type="PANTHER" id="PTHR13935:SF46">
    <property type="entry name" value="TRANSCRIPTION FACTOR BHLH167-RELATED"/>
    <property type="match status" value="1"/>
</dbReference>
<dbReference type="PROSITE" id="PS50888">
    <property type="entry name" value="BHLH"/>
    <property type="match status" value="1"/>
</dbReference>
<dbReference type="InterPro" id="IPR036638">
    <property type="entry name" value="HLH_DNA-bd_sf"/>
</dbReference>